<comment type="caution">
    <text evidence="1">The sequence shown here is derived from an EMBL/GenBank/DDBJ whole genome shotgun (WGS) entry which is preliminary data.</text>
</comment>
<organism evidence="1 2">
    <name type="scientific">Pseudoroseomonas ludipueritiae</name>
    <dbReference type="NCBI Taxonomy" id="198093"/>
    <lineage>
        <taxon>Bacteria</taxon>
        <taxon>Pseudomonadati</taxon>
        <taxon>Pseudomonadota</taxon>
        <taxon>Alphaproteobacteria</taxon>
        <taxon>Acetobacterales</taxon>
        <taxon>Acetobacteraceae</taxon>
        <taxon>Pseudoroseomonas</taxon>
    </lineage>
</organism>
<gene>
    <name evidence="1" type="ORF">IBL25_16955</name>
</gene>
<evidence type="ECO:0000313" key="2">
    <source>
        <dbReference type="Proteomes" id="UP000603940"/>
    </source>
</evidence>
<accession>A0ABR7RAW4</accession>
<reference evidence="1 2" key="1">
    <citation type="journal article" date="2009" name="Int. J. Syst. Evol. Microbiol.">
        <title>Transfer of Teichococcus ludipueritiae and Muricoccus roseus to the genus Roseomonas, as Roseomonas ludipueritiae comb. nov. and Roseomonas rosea comb. nov., respectively, and emended description of the genus Roseomonas.</title>
        <authorList>
            <person name="Sanchez-Porro C."/>
            <person name="Gallego V."/>
            <person name="Busse H.J."/>
            <person name="Kampfer P."/>
            <person name="Ventosa A."/>
        </authorList>
    </citation>
    <scope>NUCLEOTIDE SEQUENCE [LARGE SCALE GENOMIC DNA]</scope>
    <source>
        <strain evidence="1 2">DSM 14915</strain>
    </source>
</reference>
<proteinExistence type="predicted"/>
<keyword evidence="2" id="KW-1185">Reference proteome</keyword>
<dbReference type="Proteomes" id="UP000603940">
    <property type="component" value="Unassembled WGS sequence"/>
</dbReference>
<sequence>AGEAGWLVAPALGTALPATAAEMAAAALVLDDPAIPGTALAAALAPALRQEAERWQRDKRAAWALLGVLPG</sequence>
<protein>
    <submittedName>
        <fullName evidence="1">Uncharacterized protein</fullName>
    </submittedName>
</protein>
<name>A0ABR7RAW4_9PROT</name>
<dbReference type="RefSeq" id="WP_202986795.1">
    <property type="nucleotide sequence ID" value="NZ_JACTUZ010000088.1"/>
</dbReference>
<dbReference type="EMBL" id="JACTUZ010000088">
    <property type="protein sequence ID" value="MBC9178637.1"/>
    <property type="molecule type" value="Genomic_DNA"/>
</dbReference>
<evidence type="ECO:0000313" key="1">
    <source>
        <dbReference type="EMBL" id="MBC9178637.1"/>
    </source>
</evidence>
<feature type="non-terminal residue" evidence="1">
    <location>
        <position position="1"/>
    </location>
</feature>